<protein>
    <submittedName>
        <fullName evidence="3">DUF5050 domain-containing protein</fullName>
    </submittedName>
</protein>
<accession>A0ABP3V057</accession>
<feature type="domain" description="Transglutaminase-like" evidence="2">
    <location>
        <begin position="188"/>
        <end position="244"/>
    </location>
</feature>
<evidence type="ECO:0000256" key="1">
    <source>
        <dbReference type="ARBA" id="ARBA00022729"/>
    </source>
</evidence>
<keyword evidence="4" id="KW-1185">Reference proteome</keyword>
<dbReference type="Pfam" id="PF16472">
    <property type="entry name" value="DUF5050"/>
    <property type="match status" value="1"/>
</dbReference>
<evidence type="ECO:0000313" key="4">
    <source>
        <dbReference type="Proteomes" id="UP001501510"/>
    </source>
</evidence>
<dbReference type="SMART" id="SM00460">
    <property type="entry name" value="TGc"/>
    <property type="match status" value="1"/>
</dbReference>
<comment type="caution">
    <text evidence="3">The sequence shown here is derived from an EMBL/GenBank/DDBJ whole genome shotgun (WGS) entry which is preliminary data.</text>
</comment>
<name>A0ABP3V057_9CLOT</name>
<dbReference type="RefSeq" id="WP_343762928.1">
    <property type="nucleotide sequence ID" value="NZ_BAAACG010000013.1"/>
</dbReference>
<sequence>MKFIKKLLAFLLIFTLVNFSGIFNFNNVLAKDKIFEGKNVVKHSIPRNHAVLKDYNENLYNDILEALRSMKTYVETTSYTLNSDKAFDVLETVLDDHPEIFYFNTQDIGFISNGERGSLELKYNYNSTTVASMKKSFQSKIDEILSSLIRDDMSYIEKEIAIHDYIVLNTTYDTKNIVSENSYTAYGALIENVAVCDGYAKAMQILLNKVGIKTIRVTGTSQGESHAWNIVNIYGKNYHVDSTWNDPVPDKGYSSYKYLNLSDNEIEKDHKWDRSKYPKCDDKSFDYLHAIRYPVVDGQWIYYSNEDDDYKMYRIDLNGQDNQKLTEDSAIELAQYKDYVFFSNYSDSGYLYKIRKDNLELKLLEDDFVTNIHVKDDYLNYYNNFESVNKKINLKTLYKEKENIEEFNKRFKDYKKLQTKEGVATNKTWTVNFNHELKDQDFKDKIYVLDSSFNKVSKVSISKEGKKAIIKPQDNYKQYGIYYIVVESTVENKDGQNIKVPTVMKFTT</sequence>
<proteinExistence type="predicted"/>
<dbReference type="InterPro" id="IPR032812">
    <property type="entry name" value="SbsA_Ig"/>
</dbReference>
<dbReference type="Gene3D" id="3.10.620.30">
    <property type="match status" value="1"/>
</dbReference>
<dbReference type="SUPFAM" id="SSF63825">
    <property type="entry name" value="YWTD domain"/>
    <property type="match status" value="1"/>
</dbReference>
<dbReference type="InterPro" id="IPR038765">
    <property type="entry name" value="Papain-like_cys_pep_sf"/>
</dbReference>
<dbReference type="Proteomes" id="UP001501510">
    <property type="component" value="Unassembled WGS sequence"/>
</dbReference>
<evidence type="ECO:0000313" key="3">
    <source>
        <dbReference type="EMBL" id="GAA0745006.1"/>
    </source>
</evidence>
<dbReference type="PANTHER" id="PTHR46333">
    <property type="entry name" value="CYTOKINESIS PROTEIN 3"/>
    <property type="match status" value="1"/>
</dbReference>
<organism evidence="3 4">
    <name type="scientific">Clostridium oceanicum</name>
    <dbReference type="NCBI Taxonomy" id="1543"/>
    <lineage>
        <taxon>Bacteria</taxon>
        <taxon>Bacillati</taxon>
        <taxon>Bacillota</taxon>
        <taxon>Clostridia</taxon>
        <taxon>Eubacteriales</taxon>
        <taxon>Clostridiaceae</taxon>
        <taxon>Clostridium</taxon>
    </lineage>
</organism>
<evidence type="ECO:0000259" key="2">
    <source>
        <dbReference type="SMART" id="SM00460"/>
    </source>
</evidence>
<dbReference type="InterPro" id="IPR002931">
    <property type="entry name" value="Transglutaminase-like"/>
</dbReference>
<keyword evidence="1" id="KW-0732">Signal</keyword>
<dbReference type="SUPFAM" id="SSF54001">
    <property type="entry name" value="Cysteine proteinases"/>
    <property type="match status" value="1"/>
</dbReference>
<reference evidence="4" key="1">
    <citation type="journal article" date="2019" name="Int. J. Syst. Evol. Microbiol.">
        <title>The Global Catalogue of Microorganisms (GCM) 10K type strain sequencing project: providing services to taxonomists for standard genome sequencing and annotation.</title>
        <authorList>
            <consortium name="The Broad Institute Genomics Platform"/>
            <consortium name="The Broad Institute Genome Sequencing Center for Infectious Disease"/>
            <person name="Wu L."/>
            <person name="Ma J."/>
        </authorList>
    </citation>
    <scope>NUCLEOTIDE SEQUENCE [LARGE SCALE GENOMIC DNA]</scope>
    <source>
        <strain evidence="4">JCM 1407</strain>
    </source>
</reference>
<gene>
    <name evidence="3" type="ORF">GCM10008906_30770</name>
</gene>
<dbReference type="PANTHER" id="PTHR46333:SF2">
    <property type="entry name" value="CYTOKINESIS PROTEIN 3"/>
    <property type="match status" value="1"/>
</dbReference>
<dbReference type="EMBL" id="BAAACG010000013">
    <property type="protein sequence ID" value="GAA0745006.1"/>
    <property type="molecule type" value="Genomic_DNA"/>
</dbReference>
<dbReference type="InterPro" id="IPR052557">
    <property type="entry name" value="CAP/Cytokinesis_protein"/>
</dbReference>
<dbReference type="Pfam" id="PF13205">
    <property type="entry name" value="Big_5"/>
    <property type="match status" value="1"/>
</dbReference>
<dbReference type="Pfam" id="PF01841">
    <property type="entry name" value="Transglut_core"/>
    <property type="match status" value="1"/>
</dbReference>
<dbReference type="InterPro" id="IPR032485">
    <property type="entry name" value="LRP1-like_beta_prop"/>
</dbReference>